<dbReference type="InterPro" id="IPR036864">
    <property type="entry name" value="Zn2-C6_fun-type_DNA-bd_sf"/>
</dbReference>
<evidence type="ECO:0000313" key="9">
    <source>
        <dbReference type="Proteomes" id="UP000188318"/>
    </source>
</evidence>
<evidence type="ECO:0000256" key="4">
    <source>
        <dbReference type="ARBA" id="ARBA00023163"/>
    </source>
</evidence>
<dbReference type="AlphaFoldDB" id="A0A1R3RJ97"/>
<dbReference type="PROSITE" id="PS00463">
    <property type="entry name" value="ZN2_CY6_FUNGAL_1"/>
    <property type="match status" value="1"/>
</dbReference>
<dbReference type="SUPFAM" id="SSF57701">
    <property type="entry name" value="Zn2/Cys6 DNA-binding domain"/>
    <property type="match status" value="1"/>
</dbReference>
<dbReference type="PANTHER" id="PTHR31001">
    <property type="entry name" value="UNCHARACTERIZED TRANSCRIPTIONAL REGULATORY PROTEIN"/>
    <property type="match status" value="1"/>
</dbReference>
<evidence type="ECO:0000256" key="6">
    <source>
        <dbReference type="SAM" id="MobiDB-lite"/>
    </source>
</evidence>
<proteinExistence type="predicted"/>
<feature type="compositionally biased region" description="Basic and acidic residues" evidence="6">
    <location>
        <begin position="71"/>
        <end position="80"/>
    </location>
</feature>
<organism evidence="8 9">
    <name type="scientific">Aspergillus carbonarius (strain ITEM 5010)</name>
    <dbReference type="NCBI Taxonomy" id="602072"/>
    <lineage>
        <taxon>Eukaryota</taxon>
        <taxon>Fungi</taxon>
        <taxon>Dikarya</taxon>
        <taxon>Ascomycota</taxon>
        <taxon>Pezizomycotina</taxon>
        <taxon>Eurotiomycetes</taxon>
        <taxon>Eurotiomycetidae</taxon>
        <taxon>Eurotiales</taxon>
        <taxon>Aspergillaceae</taxon>
        <taxon>Aspergillus</taxon>
        <taxon>Aspergillus subgen. Circumdati</taxon>
    </lineage>
</organism>
<dbReference type="CDD" id="cd00067">
    <property type="entry name" value="GAL4"/>
    <property type="match status" value="1"/>
</dbReference>
<evidence type="ECO:0000256" key="1">
    <source>
        <dbReference type="ARBA" id="ARBA00004123"/>
    </source>
</evidence>
<keyword evidence="9" id="KW-1185">Reference proteome</keyword>
<dbReference type="Proteomes" id="UP000188318">
    <property type="component" value="Unassembled WGS sequence"/>
</dbReference>
<feature type="region of interest" description="Disordered" evidence="6">
    <location>
        <begin position="55"/>
        <end position="90"/>
    </location>
</feature>
<feature type="region of interest" description="Disordered" evidence="6">
    <location>
        <begin position="572"/>
        <end position="595"/>
    </location>
</feature>
<dbReference type="InterPro" id="IPR001138">
    <property type="entry name" value="Zn2Cys6_DnaBD"/>
</dbReference>
<name>A0A1R3RJ97_ASPC5</name>
<dbReference type="EMBL" id="KV907501">
    <property type="protein sequence ID" value="OOF94565.1"/>
    <property type="molecule type" value="Genomic_DNA"/>
</dbReference>
<dbReference type="GO" id="GO:0003677">
    <property type="term" value="F:DNA binding"/>
    <property type="evidence" value="ECO:0007669"/>
    <property type="project" value="UniProtKB-KW"/>
</dbReference>
<dbReference type="GO" id="GO:0005634">
    <property type="term" value="C:nucleus"/>
    <property type="evidence" value="ECO:0007669"/>
    <property type="project" value="UniProtKB-SubCell"/>
</dbReference>
<dbReference type="STRING" id="602072.A0A1R3RJ97"/>
<feature type="region of interest" description="Disordered" evidence="6">
    <location>
        <begin position="1"/>
        <end position="24"/>
    </location>
</feature>
<keyword evidence="5" id="KW-0539">Nucleus</keyword>
<evidence type="ECO:0000256" key="5">
    <source>
        <dbReference type="ARBA" id="ARBA00023242"/>
    </source>
</evidence>
<gene>
    <name evidence="8" type="ORF">ASPCADRAFT_516024</name>
</gene>
<dbReference type="CDD" id="cd12148">
    <property type="entry name" value="fungal_TF_MHR"/>
    <property type="match status" value="1"/>
</dbReference>
<dbReference type="GO" id="GO:0008270">
    <property type="term" value="F:zinc ion binding"/>
    <property type="evidence" value="ECO:0007669"/>
    <property type="project" value="InterPro"/>
</dbReference>
<dbReference type="GO" id="GO:0009893">
    <property type="term" value="P:positive regulation of metabolic process"/>
    <property type="evidence" value="ECO:0007669"/>
    <property type="project" value="UniProtKB-ARBA"/>
</dbReference>
<keyword evidence="4" id="KW-0804">Transcription</keyword>
<evidence type="ECO:0000313" key="8">
    <source>
        <dbReference type="EMBL" id="OOF94565.1"/>
    </source>
</evidence>
<keyword evidence="2" id="KW-0805">Transcription regulation</keyword>
<keyword evidence="3" id="KW-0238">DNA-binding</keyword>
<dbReference type="InterPro" id="IPR050613">
    <property type="entry name" value="Sec_Metabolite_Reg"/>
</dbReference>
<sequence>MKRKVNSQSLHPFSKRTPRQDPVSCESCRLKKIKCDRQQPCSSCLARRLNCNYGRSDGAGTSKPRSPAVVERVETTDKPSRPHASPSAPYNRESLLTADWLENIHLAERVSTATPKWLRDGLDDSVRRSSSVNLEAGPRPLLSRPYMSRSAVDENPASVNLVSFLPTKAEALGLFRYYHHYVDYLYHILIPNRVEGHINEIYRCVDSGLPVELNHLALLFSILASSLCLQMALESPGDAEARSQEFVYLTGAALIQSHYTASPTLEGLQATMVVMHNVSNWKIPPLVNGLFVHGAVLELKRRLWWDLTSYDWLMGFLTGPQEWTYLIHPEHMNVNQPINIDDSAIGTRGAVSLPSSTPTDMSFFLQRLKLAFVSREVVDATSYEHLHGLEVSYDKILELDRKFHDALVEIPEFFRLDAASRRRFASLYEERPTIAWQCCLLQQGFYSRLCRLHRDFFIRGAREPAYSYSHVICLQSARKVLEIKRIMDGNEPSHTPPNSVVWSVMHHVFAAAVILLLDVCFNWDDILAEKRKEEVLDACRMLSKAQESSSLVREGINGMMSVLQKHWKHSLAPQRGENPSNGAIEAAPSLPGTTQTLLADPTAALDDGPPDLPTATLDSVGNRQLEDIWSEMLNTGNDLTLEATDWTELLNELTDPDLPRG</sequence>
<dbReference type="VEuPathDB" id="FungiDB:ASPCADRAFT_516024"/>
<evidence type="ECO:0000256" key="3">
    <source>
        <dbReference type="ARBA" id="ARBA00023125"/>
    </source>
</evidence>
<protein>
    <recommendedName>
        <fullName evidence="7">Zn(2)-C6 fungal-type domain-containing protein</fullName>
    </recommendedName>
</protein>
<comment type="subcellular location">
    <subcellularLocation>
        <location evidence="1">Nucleus</location>
    </subcellularLocation>
</comment>
<dbReference type="OrthoDB" id="3014581at2759"/>
<feature type="domain" description="Zn(2)-C6 fungal-type" evidence="7">
    <location>
        <begin position="24"/>
        <end position="53"/>
    </location>
</feature>
<evidence type="ECO:0000256" key="2">
    <source>
        <dbReference type="ARBA" id="ARBA00023015"/>
    </source>
</evidence>
<dbReference type="SMART" id="SM00066">
    <property type="entry name" value="GAL4"/>
    <property type="match status" value="1"/>
</dbReference>
<dbReference type="OMA" id="QEWTYSI"/>
<evidence type="ECO:0000259" key="7">
    <source>
        <dbReference type="PROSITE" id="PS50048"/>
    </source>
</evidence>
<reference evidence="9" key="1">
    <citation type="journal article" date="2017" name="Genome Biol.">
        <title>Comparative genomics reveals high biological diversity and specific adaptations in the industrially and medically important fungal genus Aspergillus.</title>
        <authorList>
            <person name="de Vries R.P."/>
            <person name="Riley R."/>
            <person name="Wiebenga A."/>
            <person name="Aguilar-Osorio G."/>
            <person name="Amillis S."/>
            <person name="Uchima C.A."/>
            <person name="Anderluh G."/>
            <person name="Asadollahi M."/>
            <person name="Askin M."/>
            <person name="Barry K."/>
            <person name="Battaglia E."/>
            <person name="Bayram O."/>
            <person name="Benocci T."/>
            <person name="Braus-Stromeyer S.A."/>
            <person name="Caldana C."/>
            <person name="Canovas D."/>
            <person name="Cerqueira G.C."/>
            <person name="Chen F."/>
            <person name="Chen W."/>
            <person name="Choi C."/>
            <person name="Clum A."/>
            <person name="Dos Santos R.A."/>
            <person name="Damasio A.R."/>
            <person name="Diallinas G."/>
            <person name="Emri T."/>
            <person name="Fekete E."/>
            <person name="Flipphi M."/>
            <person name="Freyberg S."/>
            <person name="Gallo A."/>
            <person name="Gournas C."/>
            <person name="Habgood R."/>
            <person name="Hainaut M."/>
            <person name="Harispe M.L."/>
            <person name="Henrissat B."/>
            <person name="Hilden K.S."/>
            <person name="Hope R."/>
            <person name="Hossain A."/>
            <person name="Karabika E."/>
            <person name="Karaffa L."/>
            <person name="Karanyi Z."/>
            <person name="Krasevec N."/>
            <person name="Kuo A."/>
            <person name="Kusch H."/>
            <person name="LaButti K."/>
            <person name="Lagendijk E.L."/>
            <person name="Lapidus A."/>
            <person name="Levasseur A."/>
            <person name="Lindquist E."/>
            <person name="Lipzen A."/>
            <person name="Logrieco A.F."/>
            <person name="MacCabe A."/>
            <person name="Maekelae M.R."/>
            <person name="Malavazi I."/>
            <person name="Melin P."/>
            <person name="Meyer V."/>
            <person name="Mielnichuk N."/>
            <person name="Miskei M."/>
            <person name="Molnar A.P."/>
            <person name="Mule G."/>
            <person name="Ngan C.Y."/>
            <person name="Orejas M."/>
            <person name="Orosz E."/>
            <person name="Ouedraogo J.P."/>
            <person name="Overkamp K.M."/>
            <person name="Park H.-S."/>
            <person name="Perrone G."/>
            <person name="Piumi F."/>
            <person name="Punt P.J."/>
            <person name="Ram A.F."/>
            <person name="Ramon A."/>
            <person name="Rauscher S."/>
            <person name="Record E."/>
            <person name="Riano-Pachon D.M."/>
            <person name="Robert V."/>
            <person name="Roehrig J."/>
            <person name="Ruller R."/>
            <person name="Salamov A."/>
            <person name="Salih N.S."/>
            <person name="Samson R.A."/>
            <person name="Sandor E."/>
            <person name="Sanguinetti M."/>
            <person name="Schuetze T."/>
            <person name="Sepcic K."/>
            <person name="Shelest E."/>
            <person name="Sherlock G."/>
            <person name="Sophianopoulou V."/>
            <person name="Squina F.M."/>
            <person name="Sun H."/>
            <person name="Susca A."/>
            <person name="Todd R.B."/>
            <person name="Tsang A."/>
            <person name="Unkles S.E."/>
            <person name="van de Wiele N."/>
            <person name="van Rossen-Uffink D."/>
            <person name="Oliveira J.V."/>
            <person name="Vesth T.C."/>
            <person name="Visser J."/>
            <person name="Yu J.-H."/>
            <person name="Zhou M."/>
            <person name="Andersen M.R."/>
            <person name="Archer D.B."/>
            <person name="Baker S.E."/>
            <person name="Benoit I."/>
            <person name="Brakhage A.A."/>
            <person name="Braus G.H."/>
            <person name="Fischer R."/>
            <person name="Frisvad J.C."/>
            <person name="Goldman G.H."/>
            <person name="Houbraken J."/>
            <person name="Oakley B."/>
            <person name="Pocsi I."/>
            <person name="Scazzocchio C."/>
            <person name="Seiboth B."/>
            <person name="vanKuyk P.A."/>
            <person name="Wortman J."/>
            <person name="Dyer P.S."/>
            <person name="Grigoriev I.V."/>
        </authorList>
    </citation>
    <scope>NUCLEOTIDE SEQUENCE [LARGE SCALE GENOMIC DNA]</scope>
    <source>
        <strain evidence="9">ITEM 5010</strain>
    </source>
</reference>
<accession>A0A1R3RJ97</accession>
<feature type="compositionally biased region" description="Polar residues" evidence="6">
    <location>
        <begin position="1"/>
        <end position="11"/>
    </location>
</feature>
<dbReference type="PANTHER" id="PTHR31001:SF90">
    <property type="entry name" value="CENTROMERE DNA-BINDING PROTEIN COMPLEX CBF3 SUBUNIT B"/>
    <property type="match status" value="1"/>
</dbReference>
<dbReference type="GO" id="GO:0000981">
    <property type="term" value="F:DNA-binding transcription factor activity, RNA polymerase II-specific"/>
    <property type="evidence" value="ECO:0007669"/>
    <property type="project" value="InterPro"/>
</dbReference>
<dbReference type="PROSITE" id="PS50048">
    <property type="entry name" value="ZN2_CY6_FUNGAL_2"/>
    <property type="match status" value="1"/>
</dbReference>
<dbReference type="Gene3D" id="4.10.240.10">
    <property type="entry name" value="Zn(2)-C6 fungal-type DNA-binding domain"/>
    <property type="match status" value="1"/>
</dbReference>
<dbReference type="Pfam" id="PF00172">
    <property type="entry name" value="Zn_clus"/>
    <property type="match status" value="1"/>
</dbReference>